<dbReference type="PANTHER" id="PTHR30042">
    <property type="entry name" value="POTASSIUM-TRANSPORTING ATPASE C CHAIN"/>
    <property type="match status" value="1"/>
</dbReference>
<dbReference type="PANTHER" id="PTHR30042:SF2">
    <property type="entry name" value="POTASSIUM-TRANSPORTING ATPASE KDPC SUBUNIT"/>
    <property type="match status" value="1"/>
</dbReference>
<dbReference type="NCBIfam" id="TIGR00681">
    <property type="entry name" value="kdpC"/>
    <property type="match status" value="1"/>
</dbReference>
<dbReference type="RefSeq" id="WP_379707676.1">
    <property type="nucleotide sequence ID" value="NZ_JBHSCZ010000001.1"/>
</dbReference>
<evidence type="ECO:0000256" key="3">
    <source>
        <dbReference type="ARBA" id="ARBA00022538"/>
    </source>
</evidence>
<evidence type="ECO:0000256" key="11">
    <source>
        <dbReference type="HAMAP-Rule" id="MF_00276"/>
    </source>
</evidence>
<name>A0ABV8QTR2_9BACT</name>
<evidence type="ECO:0000313" key="13">
    <source>
        <dbReference type="Proteomes" id="UP001595907"/>
    </source>
</evidence>
<keyword evidence="3 11" id="KW-0633">Potassium transport</keyword>
<reference evidence="13" key="1">
    <citation type="journal article" date="2019" name="Int. J. Syst. Evol. Microbiol.">
        <title>The Global Catalogue of Microorganisms (GCM) 10K type strain sequencing project: providing services to taxonomists for standard genome sequencing and annotation.</title>
        <authorList>
            <consortium name="The Broad Institute Genomics Platform"/>
            <consortium name="The Broad Institute Genome Sequencing Center for Infectious Disease"/>
            <person name="Wu L."/>
            <person name="Ma J."/>
        </authorList>
    </citation>
    <scope>NUCLEOTIDE SEQUENCE [LARGE SCALE GENOMIC DNA]</scope>
    <source>
        <strain evidence="13">CECT 8289</strain>
    </source>
</reference>
<evidence type="ECO:0000256" key="7">
    <source>
        <dbReference type="ARBA" id="ARBA00022958"/>
    </source>
</evidence>
<keyword evidence="1 11" id="KW-0813">Transport</keyword>
<comment type="subcellular location">
    <subcellularLocation>
        <location evidence="11">Cell membrane</location>
        <topology evidence="11">Single-pass membrane protein</topology>
    </subcellularLocation>
</comment>
<evidence type="ECO:0000256" key="8">
    <source>
        <dbReference type="ARBA" id="ARBA00022989"/>
    </source>
</evidence>
<comment type="similarity">
    <text evidence="11">Belongs to the KdpC family.</text>
</comment>
<keyword evidence="13" id="KW-1185">Reference proteome</keyword>
<keyword evidence="2 11" id="KW-1003">Cell membrane</keyword>
<dbReference type="Pfam" id="PF02669">
    <property type="entry name" value="KdpC"/>
    <property type="match status" value="1"/>
</dbReference>
<keyword evidence="8 11" id="KW-1133">Transmembrane helix</keyword>
<evidence type="ECO:0000256" key="2">
    <source>
        <dbReference type="ARBA" id="ARBA00022475"/>
    </source>
</evidence>
<evidence type="ECO:0000256" key="9">
    <source>
        <dbReference type="ARBA" id="ARBA00023065"/>
    </source>
</evidence>
<comment type="subunit">
    <text evidence="11">The system is composed of three essential subunits: KdpA, KdpB and KdpC.</text>
</comment>
<dbReference type="PIRSF" id="PIRSF001296">
    <property type="entry name" value="K_ATPase_KdpC"/>
    <property type="match status" value="1"/>
</dbReference>
<feature type="transmembrane region" description="Helical" evidence="11">
    <location>
        <begin position="7"/>
        <end position="31"/>
    </location>
</feature>
<keyword evidence="5 11" id="KW-0547">Nucleotide-binding</keyword>
<dbReference type="EMBL" id="JBHSCZ010000001">
    <property type="protein sequence ID" value="MFC4262319.1"/>
    <property type="molecule type" value="Genomic_DNA"/>
</dbReference>
<sequence length="186" mass="20135">MKSNFFIAIKLTLVCMVLFVGVYTVLVLGVAQLVPNKGEGDVVHFNGKKYYRNIGQSFTSDAYFNSRPSAVQYNAAAAGGSNKGPSNPAYLQAIQQRIDTFLQHNPTVQRSQIPADIVTASGSGLDPHISVQAANIQIERIAAIRKIAVPNLQQLVITATEKPLFGLLGTEKVNVIQINIALDQLK</sequence>
<comment type="caution">
    <text evidence="12">The sequence shown here is derived from an EMBL/GenBank/DDBJ whole genome shotgun (WGS) entry which is preliminary data.</text>
</comment>
<keyword evidence="10 11" id="KW-0472">Membrane</keyword>
<evidence type="ECO:0000313" key="12">
    <source>
        <dbReference type="EMBL" id="MFC4262319.1"/>
    </source>
</evidence>
<dbReference type="HAMAP" id="MF_00276">
    <property type="entry name" value="KdpC"/>
    <property type="match status" value="1"/>
</dbReference>
<gene>
    <name evidence="11" type="primary">kdpC</name>
    <name evidence="12" type="ORF">ACFOWM_05495</name>
</gene>
<keyword evidence="6 11" id="KW-0067">ATP-binding</keyword>
<accession>A0ABV8QTR2</accession>
<keyword evidence="9 11" id="KW-0406">Ion transport</keyword>
<proteinExistence type="inferred from homology"/>
<evidence type="ECO:0000256" key="6">
    <source>
        <dbReference type="ARBA" id="ARBA00022840"/>
    </source>
</evidence>
<dbReference type="Proteomes" id="UP001595907">
    <property type="component" value="Unassembled WGS sequence"/>
</dbReference>
<evidence type="ECO:0000256" key="1">
    <source>
        <dbReference type="ARBA" id="ARBA00022448"/>
    </source>
</evidence>
<keyword evidence="7 11" id="KW-0630">Potassium</keyword>
<keyword evidence="4 11" id="KW-0812">Transmembrane</keyword>
<evidence type="ECO:0000256" key="5">
    <source>
        <dbReference type="ARBA" id="ARBA00022741"/>
    </source>
</evidence>
<dbReference type="NCBIfam" id="NF010606">
    <property type="entry name" value="PRK14002.1"/>
    <property type="match status" value="1"/>
</dbReference>
<evidence type="ECO:0000256" key="4">
    <source>
        <dbReference type="ARBA" id="ARBA00022692"/>
    </source>
</evidence>
<dbReference type="InterPro" id="IPR003820">
    <property type="entry name" value="KdpC"/>
</dbReference>
<organism evidence="12 13">
    <name type="scientific">Ferruginibacter yonginensis</name>
    <dbReference type="NCBI Taxonomy" id="1310416"/>
    <lineage>
        <taxon>Bacteria</taxon>
        <taxon>Pseudomonadati</taxon>
        <taxon>Bacteroidota</taxon>
        <taxon>Chitinophagia</taxon>
        <taxon>Chitinophagales</taxon>
        <taxon>Chitinophagaceae</taxon>
        <taxon>Ferruginibacter</taxon>
    </lineage>
</organism>
<protein>
    <recommendedName>
        <fullName evidence="11">Potassium-transporting ATPase KdpC subunit</fullName>
    </recommendedName>
    <alternativeName>
        <fullName evidence="11">ATP phosphohydrolase [potassium-transporting] C chain</fullName>
    </alternativeName>
    <alternativeName>
        <fullName evidence="11">Potassium-binding and translocating subunit C</fullName>
    </alternativeName>
    <alternativeName>
        <fullName evidence="11">Potassium-translocating ATPase C chain</fullName>
    </alternativeName>
</protein>
<evidence type="ECO:0000256" key="10">
    <source>
        <dbReference type="ARBA" id="ARBA00023136"/>
    </source>
</evidence>
<comment type="function">
    <text evidence="11">Part of the high-affinity ATP-driven potassium transport (or Kdp) system, which catalyzes the hydrolysis of ATP coupled with the electrogenic transport of potassium into the cytoplasm. This subunit acts as a catalytic chaperone that increases the ATP-binding affinity of the ATP-hydrolyzing subunit KdpB by the formation of a transient KdpB/KdpC/ATP ternary complex.</text>
</comment>
<dbReference type="NCBIfam" id="NF001454">
    <property type="entry name" value="PRK00315.1"/>
    <property type="match status" value="1"/>
</dbReference>